<dbReference type="Proteomes" id="UP000541810">
    <property type="component" value="Unassembled WGS sequence"/>
</dbReference>
<name>A0A7X0H8X9_9BACT</name>
<dbReference type="EMBL" id="JACHGY010000001">
    <property type="protein sequence ID" value="MBB6431396.1"/>
    <property type="molecule type" value="Genomic_DNA"/>
</dbReference>
<evidence type="ECO:0000313" key="2">
    <source>
        <dbReference type="Proteomes" id="UP000541810"/>
    </source>
</evidence>
<evidence type="ECO:0000313" key="1">
    <source>
        <dbReference type="EMBL" id="MBB6431396.1"/>
    </source>
</evidence>
<sequence length="204" mass="22659">MALLVGLLAGCSRPLVDGDAELQISSRETEGREGTKLSGEFTQAYYRFTDQNTVTVVLLQGPDDAPERVASLEMFWKARAGLTPIDRTATNALVRFYEFRDTAAEPNTVGVYAGAGFIRLHDNPSVGTIDGNLWDADLRLTDRSTDFTDRLGRAVFAGSFTAQRDDARVTSILRELNQQLEERLGYPRLVLHDPPSNHLMSWSH</sequence>
<comment type="caution">
    <text evidence="1">The sequence shown here is derived from an EMBL/GenBank/DDBJ whole genome shotgun (WGS) entry which is preliminary data.</text>
</comment>
<reference evidence="1 2" key="1">
    <citation type="submission" date="2020-08" db="EMBL/GenBank/DDBJ databases">
        <title>Genomic Encyclopedia of Type Strains, Phase IV (KMG-IV): sequencing the most valuable type-strain genomes for metagenomic binning, comparative biology and taxonomic classification.</title>
        <authorList>
            <person name="Goeker M."/>
        </authorList>
    </citation>
    <scope>NUCLEOTIDE SEQUENCE [LARGE SCALE GENOMIC DNA]</scope>
    <source>
        <strain evidence="1 2">DSM 103725</strain>
    </source>
</reference>
<keyword evidence="2" id="KW-1185">Reference proteome</keyword>
<dbReference type="AlphaFoldDB" id="A0A7X0H8X9"/>
<proteinExistence type="predicted"/>
<protein>
    <submittedName>
        <fullName evidence="1">Uncharacterized protein</fullName>
    </submittedName>
</protein>
<organism evidence="1 2">
    <name type="scientific">Algisphaera agarilytica</name>
    <dbReference type="NCBI Taxonomy" id="1385975"/>
    <lineage>
        <taxon>Bacteria</taxon>
        <taxon>Pseudomonadati</taxon>
        <taxon>Planctomycetota</taxon>
        <taxon>Phycisphaerae</taxon>
        <taxon>Phycisphaerales</taxon>
        <taxon>Phycisphaeraceae</taxon>
        <taxon>Algisphaera</taxon>
    </lineage>
</organism>
<accession>A0A7X0H8X9</accession>
<dbReference type="RefSeq" id="WP_184678866.1">
    <property type="nucleotide sequence ID" value="NZ_JACHGY010000001.1"/>
</dbReference>
<gene>
    <name evidence="1" type="ORF">HNQ40_003202</name>
</gene>